<proteinExistence type="predicted"/>
<dbReference type="Proteomes" id="UP000001949">
    <property type="component" value="Unassembled WGS sequence"/>
</dbReference>
<evidence type="ECO:0008006" key="5">
    <source>
        <dbReference type="Google" id="ProtNLM"/>
    </source>
</evidence>
<evidence type="ECO:0000313" key="3">
    <source>
        <dbReference type="EMBL" id="EAN33955.1"/>
    </source>
</evidence>
<dbReference type="KEGG" id="tpv:TP01_0717"/>
<dbReference type="OMA" id="EKCIGIY"/>
<evidence type="ECO:0000256" key="2">
    <source>
        <dbReference type="SAM" id="MobiDB-lite"/>
    </source>
</evidence>
<keyword evidence="4" id="KW-1185">Reference proteome</keyword>
<protein>
    <recommendedName>
        <fullName evidence="5">G-patch domain-containing protein</fullName>
    </recommendedName>
</protein>
<organism evidence="3 4">
    <name type="scientific">Theileria parva</name>
    <name type="common">East coast fever infection agent</name>
    <dbReference type="NCBI Taxonomy" id="5875"/>
    <lineage>
        <taxon>Eukaryota</taxon>
        <taxon>Sar</taxon>
        <taxon>Alveolata</taxon>
        <taxon>Apicomplexa</taxon>
        <taxon>Aconoidasida</taxon>
        <taxon>Piroplasmida</taxon>
        <taxon>Theileriidae</taxon>
        <taxon>Theileria</taxon>
    </lineage>
</organism>
<gene>
    <name evidence="3" type="ordered locus">TP01_0717</name>
</gene>
<keyword evidence="1" id="KW-0175">Coiled coil</keyword>
<dbReference type="VEuPathDB" id="PiroplasmaDB:TpMuguga_01g00717"/>
<feature type="compositionally biased region" description="Polar residues" evidence="2">
    <location>
        <begin position="126"/>
        <end position="135"/>
    </location>
</feature>
<evidence type="ECO:0000256" key="1">
    <source>
        <dbReference type="SAM" id="Coils"/>
    </source>
</evidence>
<feature type="coiled-coil region" evidence="1">
    <location>
        <begin position="142"/>
        <end position="176"/>
    </location>
</feature>
<dbReference type="InParanoid" id="Q4N7V3"/>
<dbReference type="GeneID" id="3502883"/>
<reference evidence="3 4" key="1">
    <citation type="journal article" date="2005" name="Science">
        <title>Genome sequence of Theileria parva, a bovine pathogen that transforms lymphocytes.</title>
        <authorList>
            <person name="Gardner M.J."/>
            <person name="Bishop R."/>
            <person name="Shah T."/>
            <person name="de Villiers E.P."/>
            <person name="Carlton J.M."/>
            <person name="Hall N."/>
            <person name="Ren Q."/>
            <person name="Paulsen I.T."/>
            <person name="Pain A."/>
            <person name="Berriman M."/>
            <person name="Wilson R.J.M."/>
            <person name="Sato S."/>
            <person name="Ralph S.A."/>
            <person name="Mann D.J."/>
            <person name="Xiong Z."/>
            <person name="Shallom S.J."/>
            <person name="Weidman J."/>
            <person name="Jiang L."/>
            <person name="Lynn J."/>
            <person name="Weaver B."/>
            <person name="Shoaibi A."/>
            <person name="Domingo A.R."/>
            <person name="Wasawo D."/>
            <person name="Crabtree J."/>
            <person name="Wortman J.R."/>
            <person name="Haas B."/>
            <person name="Angiuoli S.V."/>
            <person name="Creasy T.H."/>
            <person name="Lu C."/>
            <person name="Suh B."/>
            <person name="Silva J.C."/>
            <person name="Utterback T.R."/>
            <person name="Feldblyum T.V."/>
            <person name="Pertea M."/>
            <person name="Allen J."/>
            <person name="Nierman W.C."/>
            <person name="Taracha E.L.N."/>
            <person name="Salzberg S.L."/>
            <person name="White O.R."/>
            <person name="Fitzhugh H.A."/>
            <person name="Morzaria S."/>
            <person name="Venter J.C."/>
            <person name="Fraser C.M."/>
            <person name="Nene V."/>
        </authorList>
    </citation>
    <scope>NUCLEOTIDE SEQUENCE [LARGE SCALE GENOMIC DNA]</scope>
    <source>
        <strain evidence="3 4">Muguga</strain>
    </source>
</reference>
<dbReference type="FunCoup" id="Q4N7V3">
    <property type="interactions" value="25"/>
</dbReference>
<evidence type="ECO:0000313" key="4">
    <source>
        <dbReference type="Proteomes" id="UP000001949"/>
    </source>
</evidence>
<dbReference type="EMBL" id="AAGK01000001">
    <property type="protein sequence ID" value="EAN33955.1"/>
    <property type="molecule type" value="Genomic_DNA"/>
</dbReference>
<feature type="region of interest" description="Disordered" evidence="2">
    <location>
        <begin position="110"/>
        <end position="135"/>
    </location>
</feature>
<sequence length="521" mass="60188">MSDSEDLDDFDIILNSNQLETDSDDEYINNNNNKYRNRTANKKRGKKKTKIKDEDISFISGGLLNLNAEINEEPVEESKPKPSVVLNDASLSKLYGKGLNMIKKMGYKGGNLGTSSNIPEERKPSQDYTKSPQRQNLAQDNYRKLNHKKHEIILEIKKLTDNNMEIQLDIKLLNSNINSKQSVINNINDNKSLVTDNFKQLLSSLMSTDEKTSEDNLREEELINKIIKILVDNNNLLKKIIKIMFKTKFKNKNESNLDFVSNLLRNENVLSNPAVYHTVMDCVNYYVINNLITYYKSNLNLENVEKCIGIYNMIKAVKTDLNAVNKFLVSKFCKEIDTNFRTSHMVTFPFLEFLDDDEIEVITRRFVSKFEGELTHLNLNEGEKIDQLLQILNNWSSLLSNSSDVVYNVLYNKLKDYPMDNNHVDNGSDKVSEVLKNVMKFEKMVNIKDLLEKTVILNFRNNLVEEISSALSYSTVESCVESYLNFKSALPEYINNDQNIQNNYYRPILQNIDLYVNKASQ</sequence>
<feature type="region of interest" description="Disordered" evidence="2">
    <location>
        <begin position="22"/>
        <end position="49"/>
    </location>
</feature>
<feature type="compositionally biased region" description="Basic residues" evidence="2">
    <location>
        <begin position="35"/>
        <end position="49"/>
    </location>
</feature>
<dbReference type="AlphaFoldDB" id="Q4N7V3"/>
<comment type="caution">
    <text evidence="3">The sequence shown here is derived from an EMBL/GenBank/DDBJ whole genome shotgun (WGS) entry which is preliminary data.</text>
</comment>
<accession>Q4N7V3</accession>
<dbReference type="eggNOG" id="KOG2184">
    <property type="taxonomic scope" value="Eukaryota"/>
</dbReference>
<name>Q4N7V3_THEPA</name>
<dbReference type="RefSeq" id="XP_766238.1">
    <property type="nucleotide sequence ID" value="XM_761145.1"/>
</dbReference>
<dbReference type="STRING" id="5875.Q4N7V3"/>